<dbReference type="RefSeq" id="WP_074870660.1">
    <property type="nucleotide sequence ID" value="NZ_FOAS01000024.1"/>
</dbReference>
<protein>
    <submittedName>
        <fullName evidence="2">Phosphatidylserine/phosphatidylglycerophosphate/cardiolipin synthase</fullName>
    </submittedName>
</protein>
<evidence type="ECO:0000259" key="1">
    <source>
        <dbReference type="PROSITE" id="PS50035"/>
    </source>
</evidence>
<dbReference type="GO" id="GO:0032049">
    <property type="term" value="P:cardiolipin biosynthetic process"/>
    <property type="evidence" value="ECO:0007669"/>
    <property type="project" value="UniProtKB-ARBA"/>
</dbReference>
<evidence type="ECO:0000313" key="2">
    <source>
        <dbReference type="EMBL" id="SEL80261.1"/>
    </source>
</evidence>
<dbReference type="SUPFAM" id="SSF56024">
    <property type="entry name" value="Phospholipase D/nuclease"/>
    <property type="match status" value="2"/>
</dbReference>
<dbReference type="AlphaFoldDB" id="A0A1H7T5Y5"/>
<evidence type="ECO:0000313" key="3">
    <source>
        <dbReference type="Proteomes" id="UP000185766"/>
    </source>
</evidence>
<dbReference type="STRING" id="1429083.GCA_001885685_02476"/>
<dbReference type="PANTHER" id="PTHR21248">
    <property type="entry name" value="CARDIOLIPIN SYNTHASE"/>
    <property type="match status" value="1"/>
</dbReference>
<proteinExistence type="predicted"/>
<keyword evidence="3" id="KW-1185">Reference proteome</keyword>
<dbReference type="Pfam" id="PF13091">
    <property type="entry name" value="PLDc_2"/>
    <property type="match status" value="2"/>
</dbReference>
<dbReference type="Gene3D" id="3.30.870.10">
    <property type="entry name" value="Endonuclease Chain A"/>
    <property type="match status" value="2"/>
</dbReference>
<dbReference type="SMART" id="SM00155">
    <property type="entry name" value="PLDc"/>
    <property type="match status" value="2"/>
</dbReference>
<organism evidence="2 3">
    <name type="scientific">Atopomonas hussainii</name>
    <dbReference type="NCBI Taxonomy" id="1429083"/>
    <lineage>
        <taxon>Bacteria</taxon>
        <taxon>Pseudomonadati</taxon>
        <taxon>Pseudomonadota</taxon>
        <taxon>Gammaproteobacteria</taxon>
        <taxon>Pseudomonadales</taxon>
        <taxon>Pseudomonadaceae</taxon>
        <taxon>Atopomonas</taxon>
    </lineage>
</organism>
<dbReference type="InterPro" id="IPR001736">
    <property type="entry name" value="PLipase_D/transphosphatidylase"/>
</dbReference>
<reference evidence="2 3" key="1">
    <citation type="submission" date="2016-10" db="EMBL/GenBank/DDBJ databases">
        <authorList>
            <person name="de Groot N.N."/>
        </authorList>
    </citation>
    <scope>NUCLEOTIDE SEQUENCE [LARGE SCALE GENOMIC DNA]</scope>
    <source>
        <strain evidence="2 3">JCM 19513</strain>
    </source>
</reference>
<dbReference type="EMBL" id="FOAS01000024">
    <property type="protein sequence ID" value="SEL80261.1"/>
    <property type="molecule type" value="Genomic_DNA"/>
</dbReference>
<feature type="domain" description="PLD phosphodiesterase" evidence="1">
    <location>
        <begin position="111"/>
        <end position="138"/>
    </location>
</feature>
<dbReference type="GO" id="GO:0016020">
    <property type="term" value="C:membrane"/>
    <property type="evidence" value="ECO:0007669"/>
    <property type="project" value="TreeGrafter"/>
</dbReference>
<accession>A0A1H7T5Y5</accession>
<dbReference type="InterPro" id="IPR025202">
    <property type="entry name" value="PLD-like_dom"/>
</dbReference>
<sequence length="383" mass="44373">MSIDAPVLPWRADNQFELLVDGVQFMPRLLAALQQAQRHIDVCLYLAEDGLCASALFDALCQQAQRGVRVRVQLDALGSRALGNTWRQRLAAAGVVLRWFNPLSWRRGLNIFQRDHRKLILIDGQAGFVGGMGATDEFWTPEPWPLQWHEVMVYMTGPVLADWQALFDNHWDNKPSLSWRTLRRAHHPWWPQSAQGLGRVAFAGCERQGDILWSLLQRLKLAQRQVCLATPYFLPTWSVRRQLIKAAKRGVQVRLLLTSSYTDHPPVRYAGQRYYRRLLKAGVEIYEYQPRFLHLKAVLVDDWVSIGSCNFDYWGLFFNLDANLESQDPSLVQAVADMLANDCQLSLSVSYQQWQQRPRSVRLKQWLWSLPDRLLVNLLDRRQ</sequence>
<dbReference type="PANTHER" id="PTHR21248:SF23">
    <property type="entry name" value="CARDIOLIPIN SYNTHASE B"/>
    <property type="match status" value="1"/>
</dbReference>
<name>A0A1H7T5Y5_9GAMM</name>
<gene>
    <name evidence="2" type="ORF">SAMN05216214_1249</name>
</gene>
<dbReference type="PROSITE" id="PS50035">
    <property type="entry name" value="PLD"/>
    <property type="match status" value="1"/>
</dbReference>
<dbReference type="GO" id="GO:0008808">
    <property type="term" value="F:cardiolipin synthase activity"/>
    <property type="evidence" value="ECO:0007669"/>
    <property type="project" value="TreeGrafter"/>
</dbReference>
<dbReference type="CDD" id="cd09110">
    <property type="entry name" value="PLDc_CLS_1"/>
    <property type="match status" value="1"/>
</dbReference>
<dbReference type="Proteomes" id="UP000185766">
    <property type="component" value="Unassembled WGS sequence"/>
</dbReference>
<dbReference type="CDD" id="cd09159">
    <property type="entry name" value="PLDc_ybhO_like_2"/>
    <property type="match status" value="1"/>
</dbReference>